<proteinExistence type="inferred from homology"/>
<feature type="domain" description="Mannosylglycerate hydrolase MGH1-like glycoside hydrolase" evidence="4">
    <location>
        <begin position="36"/>
        <end position="417"/>
    </location>
</feature>
<evidence type="ECO:0000256" key="2">
    <source>
        <dbReference type="ARBA" id="ARBA00022801"/>
    </source>
</evidence>
<dbReference type="InterPro" id="IPR054491">
    <property type="entry name" value="MGH1-like_GH"/>
</dbReference>
<sequence length="427" mass="48057">MTLTAQPAEPTLDDLARDILRRNDRGGYTVPTGGLYPFQWNWDSAFVALGFAEFDRNRAWQEIESLVSAQWEDGMIPHIVFHQHDAGYFPGPEVWNTGRTPPTSGITQPPVLASVVRQLWEQEGADPSHPRMRALYAACLKSHRWFHTYRDPLGNGLVMVTHNWETGRDNSSEWDHALDRIDTSGVGSYQRRDTGHVDAAMRPTQREYDRYVAILQFGRSSGWDHRVIADQGPFRMIDVGMSMMLLRANRDLLALAEAIGDEAAADELRGRVALSEQGMDWLWNEEVGAFCSRDVITGESSGLVTNASFLAFYAGVGTPAQRQRLLDALERMGRSAQYLLPSLEAGSRDYDHRRYWRGPIWLVVSYMVARGLAEQGQADWAERIRADSTRLIIRSGFYESFSPETGEGSGGGDFSWTAAMWLAWCGQ</sequence>
<evidence type="ECO:0000313" key="6">
    <source>
        <dbReference type="Proteomes" id="UP000520156"/>
    </source>
</evidence>
<name>A0A7X1F4P6_9SPHN</name>
<dbReference type="Gene3D" id="1.50.10.10">
    <property type="match status" value="1"/>
</dbReference>
<evidence type="ECO:0000256" key="1">
    <source>
        <dbReference type="ARBA" id="ARBA00010833"/>
    </source>
</evidence>
<dbReference type="Pfam" id="PF22422">
    <property type="entry name" value="MGH1-like_GH"/>
    <property type="match status" value="1"/>
</dbReference>
<evidence type="ECO:0000313" key="5">
    <source>
        <dbReference type="EMBL" id="MBC2650325.1"/>
    </source>
</evidence>
<dbReference type="InterPro" id="IPR004888">
    <property type="entry name" value="Glycoside_hydrolase_63"/>
</dbReference>
<dbReference type="InterPro" id="IPR008928">
    <property type="entry name" value="6-hairpin_glycosidase_sf"/>
</dbReference>
<dbReference type="SUPFAM" id="SSF48208">
    <property type="entry name" value="Six-hairpin glycosidases"/>
    <property type="match status" value="1"/>
</dbReference>
<organism evidence="5 6">
    <name type="scientific">Novosphingobium aerophilum</name>
    <dbReference type="NCBI Taxonomy" id="2839843"/>
    <lineage>
        <taxon>Bacteria</taxon>
        <taxon>Pseudomonadati</taxon>
        <taxon>Pseudomonadota</taxon>
        <taxon>Alphaproteobacteria</taxon>
        <taxon>Sphingomonadales</taxon>
        <taxon>Sphingomonadaceae</taxon>
        <taxon>Novosphingobium</taxon>
    </lineage>
</organism>
<dbReference type="PANTHER" id="PTHR10412:SF11">
    <property type="entry name" value="MANNOSYL-OLIGOSACCHARIDE GLUCOSIDASE"/>
    <property type="match status" value="1"/>
</dbReference>
<dbReference type="PANTHER" id="PTHR10412">
    <property type="entry name" value="MANNOSYL-OLIGOSACCHARIDE GLUCOSIDASE"/>
    <property type="match status" value="1"/>
</dbReference>
<dbReference type="Proteomes" id="UP000520156">
    <property type="component" value="Unassembled WGS sequence"/>
</dbReference>
<keyword evidence="6" id="KW-1185">Reference proteome</keyword>
<dbReference type="GO" id="GO:0004573">
    <property type="term" value="F:Glc3Man9GlcNAc2 oligosaccharide glucosidase activity"/>
    <property type="evidence" value="ECO:0007669"/>
    <property type="project" value="InterPro"/>
</dbReference>
<dbReference type="RefSeq" id="WP_185681727.1">
    <property type="nucleotide sequence ID" value="NZ_JACLAU010000001.1"/>
</dbReference>
<dbReference type="EMBL" id="JACLAU010000001">
    <property type="protein sequence ID" value="MBC2650325.1"/>
    <property type="molecule type" value="Genomic_DNA"/>
</dbReference>
<evidence type="ECO:0000256" key="3">
    <source>
        <dbReference type="ARBA" id="ARBA00023295"/>
    </source>
</evidence>
<dbReference type="GO" id="GO:0009311">
    <property type="term" value="P:oligosaccharide metabolic process"/>
    <property type="evidence" value="ECO:0007669"/>
    <property type="project" value="InterPro"/>
</dbReference>
<accession>A0A7X1F4P6</accession>
<evidence type="ECO:0000259" key="4">
    <source>
        <dbReference type="Pfam" id="PF22422"/>
    </source>
</evidence>
<dbReference type="AlphaFoldDB" id="A0A7X1F4P6"/>
<keyword evidence="2" id="KW-0378">Hydrolase</keyword>
<gene>
    <name evidence="5" type="ORF">H7F49_01235</name>
</gene>
<protein>
    <recommendedName>
        <fullName evidence="4">Mannosylglycerate hydrolase MGH1-like glycoside hydrolase domain-containing protein</fullName>
    </recommendedName>
</protein>
<comment type="caution">
    <text evidence="5">The sequence shown here is derived from an EMBL/GenBank/DDBJ whole genome shotgun (WGS) entry which is preliminary data.</text>
</comment>
<dbReference type="GO" id="GO:0006487">
    <property type="term" value="P:protein N-linked glycosylation"/>
    <property type="evidence" value="ECO:0007669"/>
    <property type="project" value="TreeGrafter"/>
</dbReference>
<keyword evidence="3" id="KW-0326">Glycosidase</keyword>
<reference evidence="5 6" key="1">
    <citation type="submission" date="2020-08" db="EMBL/GenBank/DDBJ databases">
        <title>The genome sequence of Novosphingobium flavum 4Y4.</title>
        <authorList>
            <person name="Liu Y."/>
        </authorList>
    </citation>
    <scope>NUCLEOTIDE SEQUENCE [LARGE SCALE GENOMIC DNA]</scope>
    <source>
        <strain evidence="5 6">4Y4</strain>
    </source>
</reference>
<dbReference type="InterPro" id="IPR012341">
    <property type="entry name" value="6hp_glycosidase-like_sf"/>
</dbReference>
<comment type="similarity">
    <text evidence="1">Belongs to the glycosyl hydrolase 63 family.</text>
</comment>